<gene>
    <name evidence="18" type="ORF">TCIL3000_5_4300</name>
</gene>
<dbReference type="InterPro" id="IPR001295">
    <property type="entry name" value="Dihydroorotate_DH_CS"/>
</dbReference>
<reference evidence="18" key="1">
    <citation type="journal article" date="2012" name="Proc. Natl. Acad. Sci. U.S.A.">
        <title>Antigenic diversity is generated by distinct evolutionary mechanisms in African trypanosome species.</title>
        <authorList>
            <person name="Jackson A.P."/>
            <person name="Berry A."/>
            <person name="Aslett M."/>
            <person name="Allison H.C."/>
            <person name="Burton P."/>
            <person name="Vavrova-Anderson J."/>
            <person name="Brown R."/>
            <person name="Browne H."/>
            <person name="Corton N."/>
            <person name="Hauser H."/>
            <person name="Gamble J."/>
            <person name="Gilderthorp R."/>
            <person name="Marcello L."/>
            <person name="McQuillan J."/>
            <person name="Otto T.D."/>
            <person name="Quail M.A."/>
            <person name="Sanders M.J."/>
            <person name="van Tonder A."/>
            <person name="Ginger M.L."/>
            <person name="Field M.C."/>
            <person name="Barry J.D."/>
            <person name="Hertz-Fowler C."/>
            <person name="Berriman M."/>
        </authorList>
    </citation>
    <scope>NUCLEOTIDE SEQUENCE</scope>
    <source>
        <strain evidence="18">IL3000</strain>
    </source>
</reference>
<evidence type="ECO:0000256" key="6">
    <source>
        <dbReference type="ARBA" id="ARBA00011738"/>
    </source>
</evidence>
<dbReference type="EC" id="1.3.98.1" evidence="7 16"/>
<dbReference type="InterPro" id="IPR012135">
    <property type="entry name" value="Dihydroorotate_DH_1_2"/>
</dbReference>
<comment type="function">
    <text evidence="15">Catalyzes the conversion of dihydroorotate to orotate with fumarate as the electron acceptor. Molecular oxygen can replace fumarate in vitro.</text>
</comment>
<evidence type="ECO:0000256" key="14">
    <source>
        <dbReference type="ARBA" id="ARBA00031623"/>
    </source>
</evidence>
<dbReference type="AlphaFoldDB" id="G0UM21"/>
<comment type="subcellular location">
    <subcellularLocation>
        <location evidence="3 16">Cytoplasm</location>
    </subcellularLocation>
</comment>
<dbReference type="PANTHER" id="PTHR48109">
    <property type="entry name" value="DIHYDROOROTATE DEHYDROGENASE (QUINONE), MITOCHONDRIAL-RELATED"/>
    <property type="match status" value="1"/>
</dbReference>
<evidence type="ECO:0000313" key="18">
    <source>
        <dbReference type="EMBL" id="CCC90683.1"/>
    </source>
</evidence>
<evidence type="ECO:0000256" key="13">
    <source>
        <dbReference type="ARBA" id="ARBA00023002"/>
    </source>
</evidence>
<keyword evidence="9 16" id="KW-0963">Cytoplasm</keyword>
<evidence type="ECO:0000256" key="15">
    <source>
        <dbReference type="ARBA" id="ARBA00058668"/>
    </source>
</evidence>
<comment type="similarity">
    <text evidence="5 16">Belongs to the dihydroorotate dehydrogenase family. Type 1 subfamily.</text>
</comment>
<keyword evidence="12 16" id="KW-0665">Pyrimidine biosynthesis</keyword>
<comment type="pathway">
    <text evidence="4 16">Pyrimidine metabolism; UMP biosynthesis via de novo pathway.</text>
</comment>
<evidence type="ECO:0000256" key="11">
    <source>
        <dbReference type="ARBA" id="ARBA00022643"/>
    </source>
</evidence>
<evidence type="ECO:0000256" key="3">
    <source>
        <dbReference type="ARBA" id="ARBA00004496"/>
    </source>
</evidence>
<dbReference type="PROSITE" id="PS00911">
    <property type="entry name" value="DHODEHASE_1"/>
    <property type="match status" value="1"/>
</dbReference>
<dbReference type="UniPathway" id="UPA00070"/>
<evidence type="ECO:0000256" key="12">
    <source>
        <dbReference type="ARBA" id="ARBA00022975"/>
    </source>
</evidence>
<dbReference type="Pfam" id="PF01180">
    <property type="entry name" value="DHO_dh"/>
    <property type="match status" value="1"/>
</dbReference>
<comment type="catalytic activity">
    <reaction evidence="1 16">
        <text>(S)-dihydroorotate + fumarate = orotate + succinate</text>
        <dbReference type="Rhea" id="RHEA:30059"/>
        <dbReference type="ChEBI" id="CHEBI:29806"/>
        <dbReference type="ChEBI" id="CHEBI:30031"/>
        <dbReference type="ChEBI" id="CHEBI:30839"/>
        <dbReference type="ChEBI" id="CHEBI:30864"/>
        <dbReference type="EC" id="1.3.98.1"/>
    </reaction>
</comment>
<dbReference type="VEuPathDB" id="TriTrypDB:TcIL3000_5_4300"/>
<dbReference type="EMBL" id="HE575318">
    <property type="protein sequence ID" value="CCC90683.1"/>
    <property type="molecule type" value="Genomic_DNA"/>
</dbReference>
<sequence>MSLKVEVLGNVLSNPFMNAAGVFCTTEEDLRSLLASDSGSLVGKSFTSAFRVGNPEPRYHALPLGSINSMGLPNLGVDFYIRYACEMHDFSKKPLFLSMSGLSVEENVEMLIKLAPVAKEKGVMLELNLSCPNVPGKPQVAYDFDVLQSYLDKASEVYGMPFGVKLPPYFDVAHFDMAANVLNKYPLVKFITCINSIGNGLIIDPESETVVIKPKQGFGGIGGKYVLPTALANVNAFYRRCPDKMVFGCGGVYTGEDAFLHILAGATVVQVGTALHEEGTGIFARLNRELEEVMAKKGYKTLEEFRGKVKTMDT</sequence>
<evidence type="ECO:0000256" key="16">
    <source>
        <dbReference type="RuleBase" id="RU364042"/>
    </source>
</evidence>
<keyword evidence="10 16" id="KW-0285">Flavoprotein</keyword>
<dbReference type="NCBIfam" id="NF002702">
    <property type="entry name" value="PRK02506.1"/>
    <property type="match status" value="1"/>
</dbReference>
<dbReference type="GO" id="GO:0006207">
    <property type="term" value="P:'de novo' pyrimidine nucleobase biosynthetic process"/>
    <property type="evidence" value="ECO:0007669"/>
    <property type="project" value="InterPro"/>
</dbReference>
<comment type="subunit">
    <text evidence="6 16">Homodimer.</text>
</comment>
<dbReference type="Gene3D" id="3.20.20.70">
    <property type="entry name" value="Aldolase class I"/>
    <property type="match status" value="1"/>
</dbReference>
<evidence type="ECO:0000256" key="7">
    <source>
        <dbReference type="ARBA" id="ARBA00011911"/>
    </source>
</evidence>
<dbReference type="PANTHER" id="PTHR48109:SF1">
    <property type="entry name" value="DIHYDROOROTATE DEHYDROGENASE (FUMARATE)"/>
    <property type="match status" value="1"/>
</dbReference>
<dbReference type="SUPFAM" id="SSF51395">
    <property type="entry name" value="FMN-linked oxidoreductases"/>
    <property type="match status" value="1"/>
</dbReference>
<name>G0UM21_TRYCI</name>
<dbReference type="GO" id="GO:1990663">
    <property type="term" value="F:dihydroorotate dehydrogenase (fumarate) activity"/>
    <property type="evidence" value="ECO:0007669"/>
    <property type="project" value="UniProtKB-EC"/>
</dbReference>
<dbReference type="GO" id="GO:0005737">
    <property type="term" value="C:cytoplasm"/>
    <property type="evidence" value="ECO:0007669"/>
    <property type="project" value="UniProtKB-SubCell"/>
</dbReference>
<evidence type="ECO:0000256" key="9">
    <source>
        <dbReference type="ARBA" id="ARBA00022490"/>
    </source>
</evidence>
<evidence type="ECO:0000256" key="1">
    <source>
        <dbReference type="ARBA" id="ARBA00001694"/>
    </source>
</evidence>
<feature type="domain" description="Dihydroorotate dehydrogenase catalytic" evidence="17">
    <location>
        <begin position="3"/>
        <end position="294"/>
    </location>
</feature>
<dbReference type="FunFam" id="3.20.20.70:FF:000027">
    <property type="entry name" value="Dihydropyrimidine dehydrogenase [NADP(+)]"/>
    <property type="match status" value="1"/>
</dbReference>
<evidence type="ECO:0000256" key="5">
    <source>
        <dbReference type="ARBA" id="ARBA00008008"/>
    </source>
</evidence>
<evidence type="ECO:0000256" key="10">
    <source>
        <dbReference type="ARBA" id="ARBA00022630"/>
    </source>
</evidence>
<evidence type="ECO:0000256" key="4">
    <source>
        <dbReference type="ARBA" id="ARBA00004725"/>
    </source>
</evidence>
<dbReference type="CDD" id="cd04741">
    <property type="entry name" value="DHOD_1A_like"/>
    <property type="match status" value="1"/>
</dbReference>
<organism evidence="18">
    <name type="scientific">Trypanosoma congolense (strain IL3000)</name>
    <dbReference type="NCBI Taxonomy" id="1068625"/>
    <lineage>
        <taxon>Eukaryota</taxon>
        <taxon>Discoba</taxon>
        <taxon>Euglenozoa</taxon>
        <taxon>Kinetoplastea</taxon>
        <taxon>Metakinetoplastina</taxon>
        <taxon>Trypanosomatida</taxon>
        <taxon>Trypanosomatidae</taxon>
        <taxon>Trypanosoma</taxon>
        <taxon>Nannomonas</taxon>
    </lineage>
</organism>
<dbReference type="GO" id="GO:0044205">
    <property type="term" value="P:'de novo' UMP biosynthetic process"/>
    <property type="evidence" value="ECO:0007669"/>
    <property type="project" value="UniProtKB-UniPathway"/>
</dbReference>
<dbReference type="PIRSF" id="PIRSF000164">
    <property type="entry name" value="DHO_oxidase"/>
    <property type="match status" value="1"/>
</dbReference>
<accession>G0UM21</accession>
<dbReference type="InterPro" id="IPR013785">
    <property type="entry name" value="Aldolase_TIM"/>
</dbReference>
<keyword evidence="11 16" id="KW-0288">FMN</keyword>
<evidence type="ECO:0000256" key="8">
    <source>
        <dbReference type="ARBA" id="ARBA00021374"/>
    </source>
</evidence>
<dbReference type="InterPro" id="IPR033886">
    <property type="entry name" value="DHOD_1A"/>
</dbReference>
<keyword evidence="13 16" id="KW-0560">Oxidoreductase</keyword>
<dbReference type="InterPro" id="IPR050074">
    <property type="entry name" value="DHO_dehydrogenase"/>
</dbReference>
<evidence type="ECO:0000256" key="2">
    <source>
        <dbReference type="ARBA" id="ARBA00001917"/>
    </source>
</evidence>
<proteinExistence type="inferred from homology"/>
<dbReference type="InterPro" id="IPR005720">
    <property type="entry name" value="Dihydroorotate_DH_cat"/>
</dbReference>
<evidence type="ECO:0000259" key="17">
    <source>
        <dbReference type="Pfam" id="PF01180"/>
    </source>
</evidence>
<protein>
    <recommendedName>
        <fullName evidence="8 16">Dihydroorotate dehydrogenase (fumarate)</fullName>
        <ecNumber evidence="7 16">1.3.98.1</ecNumber>
    </recommendedName>
    <alternativeName>
        <fullName evidence="14 16">Dihydroorotate oxidase</fullName>
    </alternativeName>
</protein>
<comment type="cofactor">
    <cofactor evidence="2 16">
        <name>FMN</name>
        <dbReference type="ChEBI" id="CHEBI:58210"/>
    </cofactor>
</comment>